<feature type="compositionally biased region" description="Polar residues" evidence="1">
    <location>
        <begin position="104"/>
        <end position="127"/>
    </location>
</feature>
<dbReference type="CDD" id="cd04301">
    <property type="entry name" value="NAT_SF"/>
    <property type="match status" value="1"/>
</dbReference>
<accession>A0A6A5T1B6</accession>
<dbReference type="InterPro" id="IPR000182">
    <property type="entry name" value="GNAT_dom"/>
</dbReference>
<dbReference type="EMBL" id="ML976030">
    <property type="protein sequence ID" value="KAF1942927.1"/>
    <property type="molecule type" value="Genomic_DNA"/>
</dbReference>
<dbReference type="AlphaFoldDB" id="A0A6A5T1B6"/>
<name>A0A6A5T1B6_9PLEO</name>
<evidence type="ECO:0000313" key="3">
    <source>
        <dbReference type="EMBL" id="KAF1942927.1"/>
    </source>
</evidence>
<keyword evidence="4" id="KW-1185">Reference proteome</keyword>
<feature type="domain" description="N-acetyltransferase" evidence="2">
    <location>
        <begin position="518"/>
        <end position="728"/>
    </location>
</feature>
<dbReference type="Proteomes" id="UP000800038">
    <property type="component" value="Unassembled WGS sequence"/>
</dbReference>
<feature type="compositionally biased region" description="Basic residues" evidence="1">
    <location>
        <begin position="135"/>
        <end position="150"/>
    </location>
</feature>
<dbReference type="Gene3D" id="3.40.630.30">
    <property type="match status" value="1"/>
</dbReference>
<evidence type="ECO:0000256" key="1">
    <source>
        <dbReference type="SAM" id="MobiDB-lite"/>
    </source>
</evidence>
<evidence type="ECO:0000313" key="4">
    <source>
        <dbReference type="Proteomes" id="UP000800038"/>
    </source>
</evidence>
<evidence type="ECO:0000259" key="2">
    <source>
        <dbReference type="PROSITE" id="PS51186"/>
    </source>
</evidence>
<feature type="region of interest" description="Disordered" evidence="1">
    <location>
        <begin position="1"/>
        <end position="31"/>
    </location>
</feature>
<dbReference type="GO" id="GO:0016747">
    <property type="term" value="F:acyltransferase activity, transferring groups other than amino-acyl groups"/>
    <property type="evidence" value="ECO:0007669"/>
    <property type="project" value="InterPro"/>
</dbReference>
<feature type="region of interest" description="Disordered" evidence="1">
    <location>
        <begin position="85"/>
        <end position="180"/>
    </location>
</feature>
<sequence length="732" mass="81986">MDRTAGSFFLRSSIPQVPELEPNEPASINTPIATSMKPATEAMTWQQQKDFGDPQGRKWIPLQAAIDATVTTADTKNSWLAQQANFPASAPPTGRRKPRGKAAASTTSVPHAAISSASAETTPPESSHNTDTRTPHKPTPKKTQRIHKKKAMDGNMAAPRESMYTPPHLRKRSSAKGPKVDSAIGLAAANGSPVASDQSKTTFPARLHSSLNGAERPPPSQPSLPTTTQEPAKPENGRYPGWDDAKPELPVLTKETGKARWPAGPGPYKKIVWPKNRDMKYIPHSDSDGGVSFKSNSNGDPYYDVKKLLDWNGDWMPAPESWSARKGHSNRHFGEDMEQWMNTHTPECRGPMITSADAFRGLKTADGNNDECILVAGVCKELVPRYWLEAKVDSKTLRDFWKELPQSAPEPVSETDLTDAPWWECYEDEVYEDEEHRKFPSCYLNGLAVPEANVDPSDEGNRVPSFKFASAEDKLQDMEKRRTEKTRRTMARRNRPIPESKFPIPQMEDRRLRPAANIYIRPVQPADVRGIAELYNYYVEKTIYAIEFDGRTETQIRDRINDSVHAGLPYLVAISKANPSKLSPGYVNEKIVGYVSLDDYCDQSSMYRFTFEMELFVHPGFLRQGVGSCLLDRVLEMANTGYNARGGYEYINKFDYLKTGPARVIKTIVLNVHHKSGEDPEWQMKFLKAFKFTRKGALTQMGFKKEQAIDVAIFQHHTSEVIDQKGKPTVTG</sequence>
<proteinExistence type="predicted"/>
<dbReference type="SUPFAM" id="SSF55729">
    <property type="entry name" value="Acyl-CoA N-acyltransferases (Nat)"/>
    <property type="match status" value="1"/>
</dbReference>
<feature type="compositionally biased region" description="Basic and acidic residues" evidence="1">
    <location>
        <begin position="232"/>
        <end position="247"/>
    </location>
</feature>
<dbReference type="OrthoDB" id="2129362at2759"/>
<protein>
    <recommendedName>
        <fullName evidence="2">N-acetyltransferase domain-containing protein</fullName>
    </recommendedName>
</protein>
<gene>
    <name evidence="3" type="ORF">EJ02DRAFT_344468</name>
</gene>
<dbReference type="InterPro" id="IPR016181">
    <property type="entry name" value="Acyl_CoA_acyltransferase"/>
</dbReference>
<dbReference type="Pfam" id="PF00583">
    <property type="entry name" value="Acetyltransf_1"/>
    <property type="match status" value="1"/>
</dbReference>
<feature type="region of interest" description="Disordered" evidence="1">
    <location>
        <begin position="209"/>
        <end position="248"/>
    </location>
</feature>
<dbReference type="PROSITE" id="PS51186">
    <property type="entry name" value="GNAT"/>
    <property type="match status" value="1"/>
</dbReference>
<reference evidence="3" key="1">
    <citation type="journal article" date="2020" name="Stud. Mycol.">
        <title>101 Dothideomycetes genomes: a test case for predicting lifestyles and emergence of pathogens.</title>
        <authorList>
            <person name="Haridas S."/>
            <person name="Albert R."/>
            <person name="Binder M."/>
            <person name="Bloem J."/>
            <person name="Labutti K."/>
            <person name="Salamov A."/>
            <person name="Andreopoulos B."/>
            <person name="Baker S."/>
            <person name="Barry K."/>
            <person name="Bills G."/>
            <person name="Bluhm B."/>
            <person name="Cannon C."/>
            <person name="Castanera R."/>
            <person name="Culley D."/>
            <person name="Daum C."/>
            <person name="Ezra D."/>
            <person name="Gonzalez J."/>
            <person name="Henrissat B."/>
            <person name="Kuo A."/>
            <person name="Liang C."/>
            <person name="Lipzen A."/>
            <person name="Lutzoni F."/>
            <person name="Magnuson J."/>
            <person name="Mondo S."/>
            <person name="Nolan M."/>
            <person name="Ohm R."/>
            <person name="Pangilinan J."/>
            <person name="Park H.-J."/>
            <person name="Ramirez L."/>
            <person name="Alfaro M."/>
            <person name="Sun H."/>
            <person name="Tritt A."/>
            <person name="Yoshinaga Y."/>
            <person name="Zwiers L.-H."/>
            <person name="Turgeon B."/>
            <person name="Goodwin S."/>
            <person name="Spatafora J."/>
            <person name="Crous P."/>
            <person name="Grigoriev I."/>
        </authorList>
    </citation>
    <scope>NUCLEOTIDE SEQUENCE</scope>
    <source>
        <strain evidence="3">CBS 161.51</strain>
    </source>
</reference>
<organism evidence="3 4">
    <name type="scientific">Clathrospora elynae</name>
    <dbReference type="NCBI Taxonomy" id="706981"/>
    <lineage>
        <taxon>Eukaryota</taxon>
        <taxon>Fungi</taxon>
        <taxon>Dikarya</taxon>
        <taxon>Ascomycota</taxon>
        <taxon>Pezizomycotina</taxon>
        <taxon>Dothideomycetes</taxon>
        <taxon>Pleosporomycetidae</taxon>
        <taxon>Pleosporales</taxon>
        <taxon>Diademaceae</taxon>
        <taxon>Clathrospora</taxon>
    </lineage>
</organism>